<evidence type="ECO:0000313" key="1">
    <source>
        <dbReference type="EMBL" id="TGO71106.1"/>
    </source>
</evidence>
<evidence type="ECO:0000313" key="2">
    <source>
        <dbReference type="Proteomes" id="UP000297229"/>
    </source>
</evidence>
<dbReference type="Proteomes" id="UP000297229">
    <property type="component" value="Unassembled WGS sequence"/>
</dbReference>
<protein>
    <submittedName>
        <fullName evidence="1">Uncharacterized protein</fullName>
    </submittedName>
</protein>
<gene>
    <name evidence="1" type="ORF">BELL_0619g00080</name>
</gene>
<dbReference type="EMBL" id="PQXM01000617">
    <property type="protein sequence ID" value="TGO71106.1"/>
    <property type="molecule type" value="Genomic_DNA"/>
</dbReference>
<sequence>MKEEDYKTYDLKLAKEIHRMHERAVAPIREEIDVTQKKIVLAVCKEDGMITSSNSSTVGHHASKLGSLVPRRRFAAQSNSPTLHCNFDVQTNGT</sequence>
<organism evidence="1 2">
    <name type="scientific">Botrytis elliptica</name>
    <dbReference type="NCBI Taxonomy" id="278938"/>
    <lineage>
        <taxon>Eukaryota</taxon>
        <taxon>Fungi</taxon>
        <taxon>Dikarya</taxon>
        <taxon>Ascomycota</taxon>
        <taxon>Pezizomycotina</taxon>
        <taxon>Leotiomycetes</taxon>
        <taxon>Helotiales</taxon>
        <taxon>Sclerotiniaceae</taxon>
        <taxon>Botrytis</taxon>
    </lineage>
</organism>
<dbReference type="AlphaFoldDB" id="A0A4Z1JBW2"/>
<reference evidence="1 2" key="1">
    <citation type="submission" date="2017-12" db="EMBL/GenBank/DDBJ databases">
        <title>Comparative genomics of Botrytis spp.</title>
        <authorList>
            <person name="Valero-Jimenez C.A."/>
            <person name="Tapia P."/>
            <person name="Veloso J."/>
            <person name="Silva-Moreno E."/>
            <person name="Staats M."/>
            <person name="Valdes J.H."/>
            <person name="Van Kan J.A.L."/>
        </authorList>
    </citation>
    <scope>NUCLEOTIDE SEQUENCE [LARGE SCALE GENOMIC DNA]</scope>
    <source>
        <strain evidence="1 2">Be9601</strain>
    </source>
</reference>
<comment type="caution">
    <text evidence="1">The sequence shown here is derived from an EMBL/GenBank/DDBJ whole genome shotgun (WGS) entry which is preliminary data.</text>
</comment>
<proteinExistence type="predicted"/>
<accession>A0A4Z1JBW2</accession>
<keyword evidence="2" id="KW-1185">Reference proteome</keyword>
<name>A0A4Z1JBW2_9HELO</name>